<dbReference type="PANTHER" id="PTHR30486:SF6">
    <property type="entry name" value="TYPE IV PILUS RETRACTATION ATPASE PILT"/>
    <property type="match status" value="1"/>
</dbReference>
<feature type="compositionally biased region" description="Acidic residues" evidence="2">
    <location>
        <begin position="31"/>
        <end position="53"/>
    </location>
</feature>
<dbReference type="OrthoDB" id="33500at2157"/>
<reference evidence="6 7" key="1">
    <citation type="journal article" date="2014" name="PLoS Genet.">
        <title>Phylogenetically driven sequencing of extremely halophilic archaea reveals strategies for static and dynamic osmo-response.</title>
        <authorList>
            <person name="Becker E.A."/>
            <person name="Seitzer P.M."/>
            <person name="Tritt A."/>
            <person name="Larsen D."/>
            <person name="Krusor M."/>
            <person name="Yao A.I."/>
            <person name="Wu D."/>
            <person name="Madern D."/>
            <person name="Eisen J.A."/>
            <person name="Darling A.E."/>
            <person name="Facciotti M.T."/>
        </authorList>
    </citation>
    <scope>NUCLEOTIDE SEQUENCE [LARGE SCALE GENOMIC DNA]</scope>
    <source>
        <strain evidence="6 7">ATCC 700873</strain>
    </source>
</reference>
<evidence type="ECO:0000259" key="5">
    <source>
        <dbReference type="Pfam" id="PF23990"/>
    </source>
</evidence>
<dbReference type="Pfam" id="PF23990">
    <property type="entry name" value="PilB3_N"/>
    <property type="match status" value="1"/>
</dbReference>
<feature type="compositionally biased region" description="Acidic residues" evidence="2">
    <location>
        <begin position="86"/>
        <end position="126"/>
    </location>
</feature>
<dbReference type="STRING" id="1227481.C467_01331"/>
<proteinExistence type="inferred from homology"/>
<dbReference type="GeneID" id="72714630"/>
<dbReference type="InterPro" id="IPR001482">
    <property type="entry name" value="T2SS/T4SS_dom"/>
</dbReference>
<feature type="region of interest" description="Disordered" evidence="2">
    <location>
        <begin position="1"/>
        <end position="136"/>
    </location>
</feature>
<dbReference type="Gene3D" id="3.40.50.300">
    <property type="entry name" value="P-loop containing nucleotide triphosphate hydrolases"/>
    <property type="match status" value="1"/>
</dbReference>
<dbReference type="SUPFAM" id="SSF52540">
    <property type="entry name" value="P-loop containing nucleoside triphosphate hydrolases"/>
    <property type="match status" value="1"/>
</dbReference>
<feature type="domain" description="PilB3-like C-terminal" evidence="4">
    <location>
        <begin position="974"/>
        <end position="1048"/>
    </location>
</feature>
<feature type="region of interest" description="Disordered" evidence="2">
    <location>
        <begin position="400"/>
        <end position="419"/>
    </location>
</feature>
<gene>
    <name evidence="6" type="ORF">C467_01331</name>
</gene>
<dbReference type="GO" id="GO:0016887">
    <property type="term" value="F:ATP hydrolysis activity"/>
    <property type="evidence" value="ECO:0007669"/>
    <property type="project" value="InterPro"/>
</dbReference>
<dbReference type="CDD" id="cd01130">
    <property type="entry name" value="VirB11-like_ATPase"/>
    <property type="match status" value="1"/>
</dbReference>
<dbReference type="Gene3D" id="3.30.450.380">
    <property type="match status" value="2"/>
</dbReference>
<feature type="region of interest" description="Disordered" evidence="2">
    <location>
        <begin position="225"/>
        <end position="284"/>
    </location>
</feature>
<comment type="caution">
    <text evidence="6">The sequence shown here is derived from an EMBL/GenBank/DDBJ whole genome shotgun (WGS) entry which is preliminary data.</text>
</comment>
<feature type="compositionally biased region" description="Acidic residues" evidence="2">
    <location>
        <begin position="400"/>
        <end position="413"/>
    </location>
</feature>
<evidence type="ECO:0000256" key="2">
    <source>
        <dbReference type="SAM" id="MobiDB-lite"/>
    </source>
</evidence>
<keyword evidence="7" id="KW-1185">Reference proteome</keyword>
<feature type="compositionally biased region" description="Acidic residues" evidence="2">
    <location>
        <begin position="1301"/>
        <end position="1310"/>
    </location>
</feature>
<dbReference type="InterPro" id="IPR056571">
    <property type="entry name" value="PilB3-like_C"/>
</dbReference>
<dbReference type="EMBL" id="AOJO01000006">
    <property type="protein sequence ID" value="ELZ61418.1"/>
    <property type="molecule type" value="Genomic_DNA"/>
</dbReference>
<dbReference type="Proteomes" id="UP000011689">
    <property type="component" value="Unassembled WGS sequence"/>
</dbReference>
<feature type="compositionally biased region" description="Acidic residues" evidence="2">
    <location>
        <begin position="1283"/>
        <end position="1292"/>
    </location>
</feature>
<dbReference type="InterPro" id="IPR056570">
    <property type="entry name" value="PilB3-like_N"/>
</dbReference>
<dbReference type="PATRIC" id="fig|1227481.4.peg.241"/>
<dbReference type="PANTHER" id="PTHR30486">
    <property type="entry name" value="TWITCHING MOTILITY PROTEIN PILT"/>
    <property type="match status" value="1"/>
</dbReference>
<dbReference type="InterPro" id="IPR050921">
    <property type="entry name" value="T4SS_GSP_E_ATPase"/>
</dbReference>
<sequence length="1323" mass="143348">MSDEDAERPAQRSDLEGDSSASDASPRDGRDDAEEPDQRDDPDERDADADTEPADPTNRTDPAEGDTATETTDDAESSEGDRSFDPDDGAVEASELDPDDGAVEASELDPDDGTDGGSELDEDDGPDAGSPVVTDRYTWRSLLAERGQEDAARRVYDDVPDAPAVPADAVALHLPDGVDDVIRAAGVDEPFEADGETAVSGHGTPDRGTLVVGSDAVLLDGSAVVPTGERLAAPPETVPDEDGEAGVDVPDADGESSDTDAGDGEADANGDETAPTDGETERDDTIVDDVDTEDAAPDTVFADPVGRGGVGGVVVASGDAVEPVPSRAPTPDEWVRVDLDPAALLGFDPSETDYRVRAAAAVGDVLWDLCAERYDPYSVPVLKGYYTWDDYREEFFLDEDGNPPTVENEEGEPEPQAFTHEDKTEALGFDPDRTEELLGAGGNAAADLADLVDERTVDVNPEIDEDAFFSTAEGHTTLTNRYDLEKAVPMPKKTHFREEERYWVNKPYAFVIVFRSTKENEVKYYAVQPYRTEIETDLTEFLTGKLRTSIKYADESIAGGGEAFREEVIVEETRSLLDRYGIYEDDGDERGIADALIDRFGIEPSEGIAWRIAESLGYEPPVESESDPPEISARPEPAVLAEDAETLSEHQVEKLLYYLKRDFIGYERIDPIKYDINVEDISCDGYNSPVFVYHSEYEQIITNIHHGTDELDDFVVKLAQRSGKGISKRRPQVDATLPDGSRAQLTLGREVSDHGTNYTIRQFNDVPFTPIDLINWKTFSLDEMAFLWLSIENHKSLIFAGGTASGKTTSLNAVSLFIPSNAKIVSIEDTREVELPQRNWIASVTRPSFSDDDKGDIDEFDLLEAALRQRPDYTVMGEIRGEEGRTAFQVMSTGHTTYTTFHADSVGEVLKRFTTDPINVSKTMFTALDLVSIQTSTRVQGKKVRRNKSITEINHYDAENDEINVQDVFQWQAETDEFLQMGDSNTLEDIMFDRGWSRETLDEELRKRRVVLAYLIDRGLNSYAQVAATFQAFINDPETVLALMANDELERSLEDLREMESVLINVDRDKEELVPRPEPDAEARAEVAEILDSAEDLFETYRGEVPDSVANALLEMAPARDVEARPGGDREALAETVREADATDATAIEANAEPEAADADPDAQSPDTGPDAQSPDFDPDASPTDPAHGDFGETAEADATAAGDGSGDPGDIDFGEPFDEGVDVLSSPAGPPGSGAEPDVSEGFGAPDPDAGDSVESAVDGPGESDELDGPTEPAEPGKSEGEDASDADPPDAEPPGGDSSDGESGDDIENWGFGDVEPAEDG</sequence>
<evidence type="ECO:0000313" key="7">
    <source>
        <dbReference type="Proteomes" id="UP000011689"/>
    </source>
</evidence>
<feature type="region of interest" description="Disordered" evidence="2">
    <location>
        <begin position="1149"/>
        <end position="1323"/>
    </location>
</feature>
<dbReference type="InterPro" id="IPR027417">
    <property type="entry name" value="P-loop_NTPase"/>
</dbReference>
<dbReference type="Pfam" id="PF23989">
    <property type="entry name" value="PilB3_C"/>
    <property type="match status" value="1"/>
</dbReference>
<dbReference type="Pfam" id="PF00437">
    <property type="entry name" value="T2SSE"/>
    <property type="match status" value="1"/>
</dbReference>
<feature type="domain" description="Bacterial type II secretion system protein E" evidence="3">
    <location>
        <begin position="726"/>
        <end position="940"/>
    </location>
</feature>
<comment type="similarity">
    <text evidence="1">Belongs to the GSP E family.</text>
</comment>
<evidence type="ECO:0000259" key="3">
    <source>
        <dbReference type="Pfam" id="PF00437"/>
    </source>
</evidence>
<feature type="domain" description="PilB3-like N-terminal" evidence="5">
    <location>
        <begin position="493"/>
        <end position="529"/>
    </location>
</feature>
<accession>M0FQ57</accession>
<protein>
    <submittedName>
        <fullName evidence="6">Type II secretion system protein E</fullName>
    </submittedName>
</protein>
<organism evidence="6 7">
    <name type="scientific">Halorubrum hochstenium ATCC 700873</name>
    <dbReference type="NCBI Taxonomy" id="1227481"/>
    <lineage>
        <taxon>Archaea</taxon>
        <taxon>Methanobacteriati</taxon>
        <taxon>Methanobacteriota</taxon>
        <taxon>Stenosarchaea group</taxon>
        <taxon>Halobacteria</taxon>
        <taxon>Halobacteriales</taxon>
        <taxon>Haloferacaceae</taxon>
        <taxon>Halorubrum</taxon>
    </lineage>
</organism>
<name>M0FQ57_9EURY</name>
<evidence type="ECO:0000259" key="4">
    <source>
        <dbReference type="Pfam" id="PF23989"/>
    </source>
</evidence>
<evidence type="ECO:0000256" key="1">
    <source>
        <dbReference type="ARBA" id="ARBA00006611"/>
    </source>
</evidence>
<evidence type="ECO:0000313" key="6">
    <source>
        <dbReference type="EMBL" id="ELZ61418.1"/>
    </source>
</evidence>
<dbReference type="RefSeq" id="WP_008581052.1">
    <property type="nucleotide sequence ID" value="NZ_AOJO01000006.1"/>
</dbReference>
<feature type="compositionally biased region" description="Low complexity" evidence="2">
    <location>
        <begin position="1192"/>
        <end position="1203"/>
    </location>
</feature>
<feature type="compositionally biased region" description="Acidic residues" evidence="2">
    <location>
        <begin position="238"/>
        <end position="270"/>
    </location>
</feature>
<feature type="compositionally biased region" description="Acidic residues" evidence="2">
    <location>
        <begin position="1210"/>
        <end position="1222"/>
    </location>
</feature>